<reference evidence="4 5" key="1">
    <citation type="submission" date="2024-06" db="EMBL/GenBank/DDBJ databases">
        <title>Genomic Encyclopedia of Type Strains, Phase IV (KMG-IV): sequencing the most valuable type-strain genomes for metagenomic binning, comparative biology and taxonomic classification.</title>
        <authorList>
            <person name="Goeker M."/>
        </authorList>
    </citation>
    <scope>NUCLEOTIDE SEQUENCE [LARGE SCALE GENOMIC DNA]</scope>
    <source>
        <strain evidence="4 5">DSM 21331</strain>
    </source>
</reference>
<dbReference type="Proteomes" id="UP001549145">
    <property type="component" value="Unassembled WGS sequence"/>
</dbReference>
<keyword evidence="1" id="KW-0238">DNA-binding</keyword>
<dbReference type="InterPro" id="IPR036162">
    <property type="entry name" value="Resolvase-like_N_sf"/>
</dbReference>
<dbReference type="PANTHER" id="PTHR30461:SF2">
    <property type="entry name" value="SERINE RECOMBINASE PINE-RELATED"/>
    <property type="match status" value="1"/>
</dbReference>
<comment type="caution">
    <text evidence="4">The sequence shown here is derived from an EMBL/GenBank/DDBJ whole genome shotgun (WGS) entry which is preliminary data.</text>
</comment>
<dbReference type="RefSeq" id="WP_283205912.1">
    <property type="nucleotide sequence ID" value="NZ_BPQL01000095.1"/>
</dbReference>
<gene>
    <name evidence="4" type="ORF">ABID43_003040</name>
</gene>
<accession>A0ABV2L6N2</accession>
<proteinExistence type="predicted"/>
<dbReference type="SUPFAM" id="SSF53041">
    <property type="entry name" value="Resolvase-like"/>
    <property type="match status" value="1"/>
</dbReference>
<dbReference type="EMBL" id="JBEPMM010000008">
    <property type="protein sequence ID" value="MET3693490.1"/>
    <property type="molecule type" value="Genomic_DNA"/>
</dbReference>
<evidence type="ECO:0000256" key="2">
    <source>
        <dbReference type="ARBA" id="ARBA00023172"/>
    </source>
</evidence>
<evidence type="ECO:0000259" key="3">
    <source>
        <dbReference type="PROSITE" id="PS51736"/>
    </source>
</evidence>
<evidence type="ECO:0000313" key="5">
    <source>
        <dbReference type="Proteomes" id="UP001549145"/>
    </source>
</evidence>
<dbReference type="PANTHER" id="PTHR30461">
    <property type="entry name" value="DNA-INVERTASE FROM LAMBDOID PROPHAGE"/>
    <property type="match status" value="1"/>
</dbReference>
<evidence type="ECO:0000256" key="1">
    <source>
        <dbReference type="ARBA" id="ARBA00023125"/>
    </source>
</evidence>
<keyword evidence="5" id="KW-1185">Reference proteome</keyword>
<name>A0ABV2L6N2_9HYPH</name>
<dbReference type="Pfam" id="PF00239">
    <property type="entry name" value="Resolvase"/>
    <property type="match status" value="1"/>
</dbReference>
<protein>
    <submittedName>
        <fullName evidence="4">DNA invertase Pin-like site-specific DNA recombinase</fullName>
    </submittedName>
</protein>
<dbReference type="InterPro" id="IPR006119">
    <property type="entry name" value="Resolv_N"/>
</dbReference>
<dbReference type="InterPro" id="IPR050639">
    <property type="entry name" value="SSR_resolvase"/>
</dbReference>
<keyword evidence="2" id="KW-0233">DNA recombination</keyword>
<dbReference type="PROSITE" id="PS51736">
    <property type="entry name" value="RECOMBINASES_3"/>
    <property type="match status" value="1"/>
</dbReference>
<feature type="domain" description="Resolvase/invertase-type recombinase catalytic" evidence="3">
    <location>
        <begin position="1"/>
        <end position="155"/>
    </location>
</feature>
<evidence type="ECO:0000313" key="4">
    <source>
        <dbReference type="EMBL" id="MET3693490.1"/>
    </source>
</evidence>
<organism evidence="4 5">
    <name type="scientific">Methylobacterium goesingense</name>
    <dbReference type="NCBI Taxonomy" id="243690"/>
    <lineage>
        <taxon>Bacteria</taxon>
        <taxon>Pseudomonadati</taxon>
        <taxon>Pseudomonadota</taxon>
        <taxon>Alphaproteobacteria</taxon>
        <taxon>Hyphomicrobiales</taxon>
        <taxon>Methylobacteriaceae</taxon>
        <taxon>Methylobacterium</taxon>
    </lineage>
</organism>
<sequence length="157" mass="17608">MRMSTDRQLRGDSLRRQCEISTRYAAENGLDLEVGFRFEDIGISAFKGANADTGALGAFLRCVNGGEIKPGSYLLVESLDRISRQGIMDSLPLFMRISQSGINIVTLADRFVYETGKVELFQLMMSMLILSRAHEESKTKSFRVSQSWASRRSNAQK</sequence>
<dbReference type="SMART" id="SM00857">
    <property type="entry name" value="Resolvase"/>
    <property type="match status" value="1"/>
</dbReference>
<dbReference type="Gene3D" id="3.40.50.1390">
    <property type="entry name" value="Resolvase, N-terminal catalytic domain"/>
    <property type="match status" value="1"/>
</dbReference>
<dbReference type="CDD" id="cd00338">
    <property type="entry name" value="Ser_Recombinase"/>
    <property type="match status" value="1"/>
</dbReference>